<dbReference type="InterPro" id="IPR036249">
    <property type="entry name" value="Thioredoxin-like_sf"/>
</dbReference>
<dbReference type="PANTHER" id="PTHR19991:SF2">
    <property type="entry name" value="GH08893P"/>
    <property type="match status" value="1"/>
</dbReference>
<feature type="chain" id="PRO_5001829528" evidence="2">
    <location>
        <begin position="20"/>
        <end position="297"/>
    </location>
</feature>
<evidence type="ECO:0000313" key="3">
    <source>
        <dbReference type="EMBL" id="KFM62922.1"/>
    </source>
</evidence>
<name>A0A087TCT3_STEMI</name>
<proteinExistence type="predicted"/>
<dbReference type="PANTHER" id="PTHR19991">
    <property type="entry name" value="L 2 01289"/>
    <property type="match status" value="1"/>
</dbReference>
<evidence type="ECO:0000256" key="1">
    <source>
        <dbReference type="SAM" id="Phobius"/>
    </source>
</evidence>
<protein>
    <submittedName>
        <fullName evidence="3">Thioredoxin domain-containing protein</fullName>
    </submittedName>
</protein>
<feature type="non-terminal residue" evidence="3">
    <location>
        <position position="297"/>
    </location>
</feature>
<dbReference type="Proteomes" id="UP000054359">
    <property type="component" value="Unassembled WGS sequence"/>
</dbReference>
<sequence>MAIVIQVLFSVFILKAIYAQNTETYNEVAEFEELLKLGTPLVVLFTEECCACTDCVEAEVLIGGLSQQIEENVMADVVRLKKKDLRTRYGVKNVPALVFIRDNKAALYDGKFDLDEVYTWLQENKEPATIDLNDETFEHLTQAATGATTGDWLVVFHDGNCCKNRELMHLENAGIKLRNRVNVASVNIRKAVETAERFKVTKCPSIIFFRHQKMYRFSLPDVTPATLRRFAEGFYKNSKAENVPFPPSPFDRFRDKVIKFYSDYWYSLLVILAVTTVCTTTLLICTVIQKIPHKKSE</sequence>
<keyword evidence="4" id="KW-1185">Reference proteome</keyword>
<organism evidence="3 4">
    <name type="scientific">Stegodyphus mimosarum</name>
    <name type="common">African social velvet spider</name>
    <dbReference type="NCBI Taxonomy" id="407821"/>
    <lineage>
        <taxon>Eukaryota</taxon>
        <taxon>Metazoa</taxon>
        <taxon>Ecdysozoa</taxon>
        <taxon>Arthropoda</taxon>
        <taxon>Chelicerata</taxon>
        <taxon>Arachnida</taxon>
        <taxon>Araneae</taxon>
        <taxon>Araneomorphae</taxon>
        <taxon>Entelegynae</taxon>
        <taxon>Eresoidea</taxon>
        <taxon>Eresidae</taxon>
        <taxon>Stegodyphus</taxon>
    </lineage>
</organism>
<dbReference type="AlphaFoldDB" id="A0A087TCT3"/>
<gene>
    <name evidence="3" type="ORF">X975_06661</name>
</gene>
<dbReference type="EMBL" id="KK114632">
    <property type="protein sequence ID" value="KFM62922.1"/>
    <property type="molecule type" value="Genomic_DNA"/>
</dbReference>
<keyword evidence="1" id="KW-0472">Membrane</keyword>
<keyword evidence="1" id="KW-0812">Transmembrane</keyword>
<dbReference type="OrthoDB" id="72053at2759"/>
<evidence type="ECO:0000256" key="2">
    <source>
        <dbReference type="SAM" id="SignalP"/>
    </source>
</evidence>
<dbReference type="Gene3D" id="3.40.30.10">
    <property type="entry name" value="Glutaredoxin"/>
    <property type="match status" value="2"/>
</dbReference>
<reference evidence="3 4" key="1">
    <citation type="submission" date="2013-11" db="EMBL/GenBank/DDBJ databases">
        <title>Genome sequencing of Stegodyphus mimosarum.</title>
        <authorList>
            <person name="Bechsgaard J."/>
        </authorList>
    </citation>
    <scope>NUCLEOTIDE SEQUENCE [LARGE SCALE GENOMIC DNA]</scope>
</reference>
<feature type="transmembrane region" description="Helical" evidence="1">
    <location>
        <begin position="264"/>
        <end position="288"/>
    </location>
</feature>
<dbReference type="SUPFAM" id="SSF52833">
    <property type="entry name" value="Thioredoxin-like"/>
    <property type="match status" value="2"/>
</dbReference>
<dbReference type="CDD" id="cd02961">
    <property type="entry name" value="PDI_a_family"/>
    <property type="match status" value="1"/>
</dbReference>
<evidence type="ECO:0000313" key="4">
    <source>
        <dbReference type="Proteomes" id="UP000054359"/>
    </source>
</evidence>
<dbReference type="STRING" id="407821.A0A087TCT3"/>
<feature type="signal peptide" evidence="2">
    <location>
        <begin position="1"/>
        <end position="19"/>
    </location>
</feature>
<accession>A0A087TCT3</accession>
<dbReference type="OMA" id="HGKMYRY"/>
<dbReference type="Pfam" id="PF13848">
    <property type="entry name" value="Thioredoxin_6"/>
    <property type="match status" value="1"/>
</dbReference>
<keyword evidence="2" id="KW-0732">Signal</keyword>
<keyword evidence="1" id="KW-1133">Transmembrane helix</keyword>